<dbReference type="eggNOG" id="ENOG502SBRH">
    <property type="taxonomic scope" value="Eukaryota"/>
</dbReference>
<evidence type="ECO:0000256" key="2">
    <source>
        <dbReference type="SAM" id="Phobius"/>
    </source>
</evidence>
<keyword evidence="2" id="KW-1133">Transmembrane helix</keyword>
<gene>
    <name evidence="3" type="ORF">THAPSDRAFT_3632</name>
</gene>
<dbReference type="OMA" id="ETSNGWF"/>
<sequence>MSDLSVSTDGGDIEAPPSRREKSRHIVAIRDPQSGPPQSSTGELAEGISRWIEAASSFFYVEIASVVLLFSCIANWFPWVYMKYALSVACVSLGICLILQTAEFLVPGFLERVVIKQREDGRGGHTIEKICSVFLLIWWLIGTGIITFRGPFVETSNGWFAAWGGLLATIRWSVGIKSSYFREQRTEGLKYLKYLQFLSFILIFASIPPLRQKWENWGGAGFGIAAGALTLVGTLYLTQLYDDISRDVMKLTVLMLFLLWACVAGVCTFHGPFLSTNNGYFACWLGCLCTLKLGVIEIAKRDEEEIQ</sequence>
<evidence type="ECO:0000256" key="1">
    <source>
        <dbReference type="SAM" id="MobiDB-lite"/>
    </source>
</evidence>
<dbReference type="KEGG" id="tps:THAPSDRAFT_3632"/>
<keyword evidence="2" id="KW-0472">Membrane</keyword>
<organism evidence="3 4">
    <name type="scientific">Thalassiosira pseudonana</name>
    <name type="common">Marine diatom</name>
    <name type="synonym">Cyclotella nana</name>
    <dbReference type="NCBI Taxonomy" id="35128"/>
    <lineage>
        <taxon>Eukaryota</taxon>
        <taxon>Sar</taxon>
        <taxon>Stramenopiles</taxon>
        <taxon>Ochrophyta</taxon>
        <taxon>Bacillariophyta</taxon>
        <taxon>Coscinodiscophyceae</taxon>
        <taxon>Thalassiosirophycidae</taxon>
        <taxon>Thalassiosirales</taxon>
        <taxon>Thalassiosiraceae</taxon>
        <taxon>Thalassiosira</taxon>
    </lineage>
</organism>
<dbReference type="Proteomes" id="UP000001449">
    <property type="component" value="Chromosome 3"/>
</dbReference>
<feature type="transmembrane region" description="Helical" evidence="2">
    <location>
        <begin position="251"/>
        <end position="273"/>
    </location>
</feature>
<keyword evidence="2" id="KW-0812">Transmembrane</keyword>
<name>B8BYB8_THAPS</name>
<dbReference type="AlphaFoldDB" id="B8BYB8"/>
<feature type="transmembrane region" description="Helical" evidence="2">
    <location>
        <begin position="194"/>
        <end position="211"/>
    </location>
</feature>
<keyword evidence="4" id="KW-1185">Reference proteome</keyword>
<feature type="transmembrane region" description="Helical" evidence="2">
    <location>
        <begin position="158"/>
        <end position="174"/>
    </location>
</feature>
<reference evidence="3 4" key="2">
    <citation type="journal article" date="2008" name="Nature">
        <title>The Phaeodactylum genome reveals the evolutionary history of diatom genomes.</title>
        <authorList>
            <person name="Bowler C."/>
            <person name="Allen A.E."/>
            <person name="Badger J.H."/>
            <person name="Grimwood J."/>
            <person name="Jabbari K."/>
            <person name="Kuo A."/>
            <person name="Maheswari U."/>
            <person name="Martens C."/>
            <person name="Maumus F."/>
            <person name="Otillar R.P."/>
            <person name="Rayko E."/>
            <person name="Salamov A."/>
            <person name="Vandepoele K."/>
            <person name="Beszteri B."/>
            <person name="Gruber A."/>
            <person name="Heijde M."/>
            <person name="Katinka M."/>
            <person name="Mock T."/>
            <person name="Valentin K."/>
            <person name="Verret F."/>
            <person name="Berges J.A."/>
            <person name="Brownlee C."/>
            <person name="Cadoret J.P."/>
            <person name="Chiovitti A."/>
            <person name="Choi C.J."/>
            <person name="Coesel S."/>
            <person name="De Martino A."/>
            <person name="Detter J.C."/>
            <person name="Durkin C."/>
            <person name="Falciatore A."/>
            <person name="Fournet J."/>
            <person name="Haruta M."/>
            <person name="Huysman M.J."/>
            <person name="Jenkins B.D."/>
            <person name="Jiroutova K."/>
            <person name="Jorgensen R.E."/>
            <person name="Joubert Y."/>
            <person name="Kaplan A."/>
            <person name="Kroger N."/>
            <person name="Kroth P.G."/>
            <person name="La Roche J."/>
            <person name="Lindquist E."/>
            <person name="Lommer M."/>
            <person name="Martin-Jezequel V."/>
            <person name="Lopez P.J."/>
            <person name="Lucas S."/>
            <person name="Mangogna M."/>
            <person name="McGinnis K."/>
            <person name="Medlin L.K."/>
            <person name="Montsant A."/>
            <person name="Oudot-Le Secq M.P."/>
            <person name="Napoli C."/>
            <person name="Obornik M."/>
            <person name="Parker M.S."/>
            <person name="Petit J.L."/>
            <person name="Porcel B.M."/>
            <person name="Poulsen N."/>
            <person name="Robison M."/>
            <person name="Rychlewski L."/>
            <person name="Rynearson T.A."/>
            <person name="Schmutz J."/>
            <person name="Shapiro H."/>
            <person name="Siaut M."/>
            <person name="Stanley M."/>
            <person name="Sussman M.R."/>
            <person name="Taylor A.R."/>
            <person name="Vardi A."/>
            <person name="von Dassow P."/>
            <person name="Vyverman W."/>
            <person name="Willis A."/>
            <person name="Wyrwicz L.S."/>
            <person name="Rokhsar D.S."/>
            <person name="Weissenbach J."/>
            <person name="Armbrust E.V."/>
            <person name="Green B.R."/>
            <person name="Van de Peer Y."/>
            <person name="Grigoriev I.V."/>
        </authorList>
    </citation>
    <scope>NUCLEOTIDE SEQUENCE [LARGE SCALE GENOMIC DNA]</scope>
    <source>
        <strain evidence="3 4">CCMP1335</strain>
    </source>
</reference>
<proteinExistence type="predicted"/>
<feature type="transmembrane region" description="Helical" evidence="2">
    <location>
        <begin position="84"/>
        <end position="110"/>
    </location>
</feature>
<dbReference type="PaxDb" id="35128-Thaps3632"/>
<feature type="transmembrane region" description="Helical" evidence="2">
    <location>
        <begin position="58"/>
        <end position="78"/>
    </location>
</feature>
<protein>
    <recommendedName>
        <fullName evidence="5">Transmembrane protein</fullName>
    </recommendedName>
</protein>
<evidence type="ECO:0000313" key="4">
    <source>
        <dbReference type="Proteomes" id="UP000001449"/>
    </source>
</evidence>
<feature type="transmembrane region" description="Helical" evidence="2">
    <location>
        <begin position="130"/>
        <end position="152"/>
    </location>
</feature>
<reference evidence="3 4" key="1">
    <citation type="journal article" date="2004" name="Science">
        <title>The genome of the diatom Thalassiosira pseudonana: ecology, evolution, and metabolism.</title>
        <authorList>
            <person name="Armbrust E.V."/>
            <person name="Berges J.A."/>
            <person name="Bowler C."/>
            <person name="Green B.R."/>
            <person name="Martinez D."/>
            <person name="Putnam N.H."/>
            <person name="Zhou S."/>
            <person name="Allen A.E."/>
            <person name="Apt K.E."/>
            <person name="Bechner M."/>
            <person name="Brzezinski M.A."/>
            <person name="Chaal B.K."/>
            <person name="Chiovitti A."/>
            <person name="Davis A.K."/>
            <person name="Demarest M.S."/>
            <person name="Detter J.C."/>
            <person name="Glavina T."/>
            <person name="Goodstein D."/>
            <person name="Hadi M.Z."/>
            <person name="Hellsten U."/>
            <person name="Hildebrand M."/>
            <person name="Jenkins B.D."/>
            <person name="Jurka J."/>
            <person name="Kapitonov V.V."/>
            <person name="Kroger N."/>
            <person name="Lau W.W."/>
            <person name="Lane T.W."/>
            <person name="Larimer F.W."/>
            <person name="Lippmeier J.C."/>
            <person name="Lucas S."/>
            <person name="Medina M."/>
            <person name="Montsant A."/>
            <person name="Obornik M."/>
            <person name="Parker M.S."/>
            <person name="Palenik B."/>
            <person name="Pazour G.J."/>
            <person name="Richardson P.M."/>
            <person name="Rynearson T.A."/>
            <person name="Saito M.A."/>
            <person name="Schwartz D.C."/>
            <person name="Thamatrakoln K."/>
            <person name="Valentin K."/>
            <person name="Vardi A."/>
            <person name="Wilkerson F.P."/>
            <person name="Rokhsar D.S."/>
        </authorList>
    </citation>
    <scope>NUCLEOTIDE SEQUENCE [LARGE SCALE GENOMIC DNA]</scope>
    <source>
        <strain evidence="3 4">CCMP1335</strain>
    </source>
</reference>
<evidence type="ECO:0008006" key="5">
    <source>
        <dbReference type="Google" id="ProtNLM"/>
    </source>
</evidence>
<dbReference type="HOGENOM" id="CLU_907599_0_0_1"/>
<dbReference type="RefSeq" id="XP_002288426.1">
    <property type="nucleotide sequence ID" value="XM_002288390.1"/>
</dbReference>
<evidence type="ECO:0000313" key="3">
    <source>
        <dbReference type="EMBL" id="EED93862.1"/>
    </source>
</evidence>
<feature type="transmembrane region" description="Helical" evidence="2">
    <location>
        <begin position="217"/>
        <end position="239"/>
    </location>
</feature>
<accession>B8BYB8</accession>
<feature type="region of interest" description="Disordered" evidence="1">
    <location>
        <begin position="1"/>
        <end position="42"/>
    </location>
</feature>
<dbReference type="EMBL" id="CM000640">
    <property type="protein sequence ID" value="EED93862.1"/>
    <property type="molecule type" value="Genomic_DNA"/>
</dbReference>
<dbReference type="InParanoid" id="B8BYB8"/>
<dbReference type="GeneID" id="7451280"/>